<dbReference type="HAMAP" id="MF_00736">
    <property type="entry name" value="Ribosomal_uL11"/>
    <property type="match status" value="1"/>
</dbReference>
<keyword evidence="2" id="KW-0488">Methylation</keyword>
<evidence type="ECO:0000256" key="8">
    <source>
        <dbReference type="RuleBase" id="RU003978"/>
    </source>
</evidence>
<dbReference type="InterPro" id="IPR000911">
    <property type="entry name" value="Ribosomal_uL11"/>
</dbReference>
<sequence length="152" mass="16473">MSKPIVTACIRLRIAAQQAKPSAAIGQALGPLGINMRDFCKEVNAATSQYVSGVPVQLTLTAYSDHSYHFDTKSPQTSWFLKRCAGVEKCSSEPGHVNVGEVTLKQIYEIAKVKQQDPNLKNIPLKSIVSQIINSTKSMGLTVVKKRADGSV</sequence>
<dbReference type="AlphaFoldDB" id="A0A196SF66"/>
<dbReference type="InterPro" id="IPR006519">
    <property type="entry name" value="Ribosomal_uL11_bac-typ"/>
</dbReference>
<dbReference type="FunFam" id="3.30.1550.10:FF:000006">
    <property type="entry name" value="50S ribosomal protein L11"/>
    <property type="match status" value="1"/>
</dbReference>
<dbReference type="PANTHER" id="PTHR11661">
    <property type="entry name" value="60S RIBOSOMAL PROTEIN L12"/>
    <property type="match status" value="1"/>
</dbReference>
<evidence type="ECO:0000256" key="1">
    <source>
        <dbReference type="ARBA" id="ARBA00010537"/>
    </source>
</evidence>
<dbReference type="GO" id="GO:0003735">
    <property type="term" value="F:structural constituent of ribosome"/>
    <property type="evidence" value="ECO:0007669"/>
    <property type="project" value="InterPro"/>
</dbReference>
<dbReference type="Gene3D" id="3.30.1550.10">
    <property type="entry name" value="Ribosomal protein L11/L12, N-terminal domain"/>
    <property type="match status" value="1"/>
</dbReference>
<accession>A0A196SF66</accession>
<feature type="domain" description="Large ribosomal subunit protein uL11 C-terminal" evidence="9">
    <location>
        <begin position="73"/>
        <end position="143"/>
    </location>
</feature>
<evidence type="ECO:0000256" key="6">
    <source>
        <dbReference type="ARBA" id="ARBA00023274"/>
    </source>
</evidence>
<dbReference type="InterPro" id="IPR020783">
    <property type="entry name" value="Ribosomal_uL11_C"/>
</dbReference>
<feature type="domain" description="Large ribosomal subunit protein uL11 N-terminal" evidence="10">
    <location>
        <begin position="10"/>
        <end position="68"/>
    </location>
</feature>
<dbReference type="Proteomes" id="UP000078348">
    <property type="component" value="Unassembled WGS sequence"/>
</dbReference>
<evidence type="ECO:0000256" key="7">
    <source>
        <dbReference type="ARBA" id="ARBA00040104"/>
    </source>
</evidence>
<dbReference type="FunFam" id="1.10.10.250:FF:000003">
    <property type="entry name" value="Mitochondrial ribosomal protein L11"/>
    <property type="match status" value="1"/>
</dbReference>
<gene>
    <name evidence="11" type="ORF">AV274_3313</name>
</gene>
<proteinExistence type="inferred from homology"/>
<dbReference type="EMBL" id="LXWW01000191">
    <property type="protein sequence ID" value="OAO14966.1"/>
    <property type="molecule type" value="Genomic_DNA"/>
</dbReference>
<dbReference type="OrthoDB" id="1091498at2759"/>
<keyword evidence="6 8" id="KW-0687">Ribonucleoprotein</keyword>
<evidence type="ECO:0000256" key="3">
    <source>
        <dbReference type="ARBA" id="ARBA00022730"/>
    </source>
</evidence>
<evidence type="ECO:0000256" key="2">
    <source>
        <dbReference type="ARBA" id="ARBA00022481"/>
    </source>
</evidence>
<dbReference type="Pfam" id="PF03946">
    <property type="entry name" value="Ribosomal_L11_N"/>
    <property type="match status" value="1"/>
</dbReference>
<evidence type="ECO:0000256" key="4">
    <source>
        <dbReference type="ARBA" id="ARBA00022884"/>
    </source>
</evidence>
<keyword evidence="5 8" id="KW-0689">Ribosomal protein</keyword>
<dbReference type="InterPro" id="IPR036796">
    <property type="entry name" value="Ribosomal_uL11_N_sf"/>
</dbReference>
<dbReference type="SUPFAM" id="SSF46906">
    <property type="entry name" value="Ribosomal protein L11, C-terminal domain"/>
    <property type="match status" value="1"/>
</dbReference>
<keyword evidence="3" id="KW-0699">rRNA-binding</keyword>
<dbReference type="NCBIfam" id="TIGR01632">
    <property type="entry name" value="L11_bact"/>
    <property type="match status" value="1"/>
</dbReference>
<evidence type="ECO:0000259" key="10">
    <source>
        <dbReference type="Pfam" id="PF03946"/>
    </source>
</evidence>
<reference evidence="11 12" key="1">
    <citation type="submission" date="2016-05" db="EMBL/GenBank/DDBJ databases">
        <title>Nuclear genome of Blastocystis sp. subtype 1 NandII.</title>
        <authorList>
            <person name="Gentekaki E."/>
            <person name="Curtis B."/>
            <person name="Stairs C."/>
            <person name="Eme L."/>
            <person name="Herman E."/>
            <person name="Klimes V."/>
            <person name="Arias M.C."/>
            <person name="Elias M."/>
            <person name="Hilliou F."/>
            <person name="Klute M."/>
            <person name="Malik S.-B."/>
            <person name="Pightling A."/>
            <person name="Rachubinski R."/>
            <person name="Salas D."/>
            <person name="Schlacht A."/>
            <person name="Suga H."/>
            <person name="Archibald J."/>
            <person name="Ball S.G."/>
            <person name="Clark G."/>
            <person name="Dacks J."/>
            <person name="Van Der Giezen M."/>
            <person name="Tsaousis A."/>
            <person name="Roger A."/>
        </authorList>
    </citation>
    <scope>NUCLEOTIDE SEQUENCE [LARGE SCALE GENOMIC DNA]</scope>
    <source>
        <strain evidence="12">ATCC 50177 / NandII</strain>
    </source>
</reference>
<dbReference type="GO" id="GO:0005762">
    <property type="term" value="C:mitochondrial large ribosomal subunit"/>
    <property type="evidence" value="ECO:0007669"/>
    <property type="project" value="TreeGrafter"/>
</dbReference>
<dbReference type="GO" id="GO:0070180">
    <property type="term" value="F:large ribosomal subunit rRNA binding"/>
    <property type="evidence" value="ECO:0007669"/>
    <property type="project" value="TreeGrafter"/>
</dbReference>
<dbReference type="Gene3D" id="1.10.10.250">
    <property type="entry name" value="Ribosomal protein L11, C-terminal domain"/>
    <property type="match status" value="1"/>
</dbReference>
<keyword evidence="4" id="KW-0694">RNA-binding</keyword>
<evidence type="ECO:0000313" key="12">
    <source>
        <dbReference type="Proteomes" id="UP000078348"/>
    </source>
</evidence>
<dbReference type="InterPro" id="IPR036769">
    <property type="entry name" value="Ribosomal_uL11_C_sf"/>
</dbReference>
<dbReference type="GO" id="GO:0006412">
    <property type="term" value="P:translation"/>
    <property type="evidence" value="ECO:0007669"/>
    <property type="project" value="InterPro"/>
</dbReference>
<dbReference type="PANTHER" id="PTHR11661:SF1">
    <property type="entry name" value="LARGE RIBOSOMAL SUBUNIT PROTEIN UL11M"/>
    <property type="match status" value="1"/>
</dbReference>
<evidence type="ECO:0000313" key="11">
    <source>
        <dbReference type="EMBL" id="OAO14966.1"/>
    </source>
</evidence>
<name>A0A196SF66_BLAHN</name>
<evidence type="ECO:0000259" key="9">
    <source>
        <dbReference type="Pfam" id="PF00298"/>
    </source>
</evidence>
<keyword evidence="12" id="KW-1185">Reference proteome</keyword>
<comment type="similarity">
    <text evidence="1 8">Belongs to the universal ribosomal protein uL11 family.</text>
</comment>
<dbReference type="Pfam" id="PF00298">
    <property type="entry name" value="Ribosomal_L11"/>
    <property type="match status" value="1"/>
</dbReference>
<dbReference type="InterPro" id="IPR020784">
    <property type="entry name" value="Ribosomal_uL11_N"/>
</dbReference>
<comment type="caution">
    <text evidence="11">The sequence shown here is derived from an EMBL/GenBank/DDBJ whole genome shotgun (WGS) entry which is preliminary data.</text>
</comment>
<dbReference type="CDD" id="cd00349">
    <property type="entry name" value="Ribosomal_L11"/>
    <property type="match status" value="1"/>
</dbReference>
<dbReference type="STRING" id="478820.A0A196SF66"/>
<evidence type="ECO:0000256" key="5">
    <source>
        <dbReference type="ARBA" id="ARBA00022980"/>
    </source>
</evidence>
<organism evidence="11 12">
    <name type="scientific">Blastocystis sp. subtype 1 (strain ATCC 50177 / NandII)</name>
    <dbReference type="NCBI Taxonomy" id="478820"/>
    <lineage>
        <taxon>Eukaryota</taxon>
        <taxon>Sar</taxon>
        <taxon>Stramenopiles</taxon>
        <taxon>Bigyra</taxon>
        <taxon>Opalozoa</taxon>
        <taxon>Opalinata</taxon>
        <taxon>Blastocystidae</taxon>
        <taxon>Blastocystis</taxon>
    </lineage>
</organism>
<dbReference type="SMART" id="SM00649">
    <property type="entry name" value="RL11"/>
    <property type="match status" value="1"/>
</dbReference>
<protein>
    <recommendedName>
        <fullName evidence="7">Large ribosomal subunit protein uL11m</fullName>
    </recommendedName>
</protein>
<dbReference type="SUPFAM" id="SSF54747">
    <property type="entry name" value="Ribosomal L11/L12e N-terminal domain"/>
    <property type="match status" value="1"/>
</dbReference>